<reference evidence="1 2" key="1">
    <citation type="journal article" date="2010" name="J. Bacteriol.">
        <title>Short-term signatures of evolutionary change in the Salmonella enterica serovar typhimurium 14028 genome.</title>
        <authorList>
            <person name="Jarvik T."/>
            <person name="Smillie C."/>
            <person name="Groisman E.A."/>
            <person name="Ochman H."/>
        </authorList>
    </citation>
    <scope>NUCLEOTIDE SEQUENCE [LARGE SCALE GENOMIC DNA]</scope>
    <source>
        <strain evidence="2">14028s / SGSC 2262</strain>
    </source>
</reference>
<organism evidence="1 2">
    <name type="scientific">Salmonella typhimurium (strain 14028s / SGSC 2262)</name>
    <dbReference type="NCBI Taxonomy" id="588858"/>
    <lineage>
        <taxon>Bacteria</taxon>
        <taxon>Pseudomonadati</taxon>
        <taxon>Pseudomonadota</taxon>
        <taxon>Gammaproteobacteria</taxon>
        <taxon>Enterobacterales</taxon>
        <taxon>Enterobacteriaceae</taxon>
        <taxon>Salmonella</taxon>
    </lineage>
</organism>
<protein>
    <submittedName>
        <fullName evidence="1">Uncharacterized protein</fullName>
    </submittedName>
</protein>
<dbReference type="KEGG" id="seo:STM14_4485"/>
<proteinExistence type="predicted"/>
<dbReference type="HOGENOM" id="CLU_3348364_0_0_6"/>
<keyword evidence="2" id="KW-1185">Reference proteome</keyword>
<gene>
    <name evidence="1" type="ordered locus">STM14_4485</name>
</gene>
<dbReference type="AlphaFoldDB" id="A0A0F6B8M1"/>
<evidence type="ECO:0000313" key="1">
    <source>
        <dbReference type="EMBL" id="ACY90869.1"/>
    </source>
</evidence>
<accession>A0A0F6B8M1</accession>
<name>A0A0F6B8M1_SALT1</name>
<dbReference type="PATRIC" id="fig|588858.6.peg.4093"/>
<dbReference type="Proteomes" id="UP000002695">
    <property type="component" value="Chromosome"/>
</dbReference>
<dbReference type="EMBL" id="CP001363">
    <property type="protein sequence ID" value="ACY90869.1"/>
    <property type="molecule type" value="Genomic_DNA"/>
</dbReference>
<evidence type="ECO:0000313" key="2">
    <source>
        <dbReference type="Proteomes" id="UP000002695"/>
    </source>
</evidence>
<sequence length="39" mass="4802">MGMTIHKRGINYYLFEFMIKKMIVYKNYSYRIAAKEVLH</sequence>